<dbReference type="GO" id="GO:0003677">
    <property type="term" value="F:DNA binding"/>
    <property type="evidence" value="ECO:0007669"/>
    <property type="project" value="UniProtKB-KW"/>
</dbReference>
<evidence type="ECO:0000256" key="2">
    <source>
        <dbReference type="ARBA" id="ARBA00023125"/>
    </source>
</evidence>
<dbReference type="Pfam" id="PF01381">
    <property type="entry name" value="HTH_3"/>
    <property type="match status" value="1"/>
</dbReference>
<keyword evidence="2" id="KW-0238">DNA-binding</keyword>
<evidence type="ECO:0000256" key="1">
    <source>
        <dbReference type="ARBA" id="ARBA00023015"/>
    </source>
</evidence>
<dbReference type="PROSITE" id="PS50943">
    <property type="entry name" value="HTH_CROC1"/>
    <property type="match status" value="1"/>
</dbReference>
<accession>A0A967EZ36</accession>
<dbReference type="GO" id="GO:0005829">
    <property type="term" value="C:cytosol"/>
    <property type="evidence" value="ECO:0007669"/>
    <property type="project" value="TreeGrafter"/>
</dbReference>
<keyword evidence="3" id="KW-0804">Transcription</keyword>
<dbReference type="GO" id="GO:0003700">
    <property type="term" value="F:DNA-binding transcription factor activity"/>
    <property type="evidence" value="ECO:0007669"/>
    <property type="project" value="TreeGrafter"/>
</dbReference>
<dbReference type="CDD" id="cd00093">
    <property type="entry name" value="HTH_XRE"/>
    <property type="match status" value="1"/>
</dbReference>
<dbReference type="SMART" id="SM00530">
    <property type="entry name" value="HTH_XRE"/>
    <property type="match status" value="1"/>
</dbReference>
<dbReference type="PANTHER" id="PTHR46797">
    <property type="entry name" value="HTH-TYPE TRANSCRIPTIONAL REGULATOR"/>
    <property type="match status" value="1"/>
</dbReference>
<dbReference type="InterPro" id="IPR001387">
    <property type="entry name" value="Cro/C1-type_HTH"/>
</dbReference>
<reference evidence="5" key="1">
    <citation type="submission" date="2020-03" db="EMBL/GenBank/DDBJ databases">
        <title>Genome of Pelagibius litoralis DSM 21314T.</title>
        <authorList>
            <person name="Wang G."/>
        </authorList>
    </citation>
    <scope>NUCLEOTIDE SEQUENCE</scope>
    <source>
        <strain evidence="5">DSM 21314</strain>
    </source>
</reference>
<evidence type="ECO:0000313" key="6">
    <source>
        <dbReference type="Proteomes" id="UP000761264"/>
    </source>
</evidence>
<dbReference type="Gene3D" id="1.10.260.40">
    <property type="entry name" value="lambda repressor-like DNA-binding domains"/>
    <property type="match status" value="1"/>
</dbReference>
<protein>
    <submittedName>
        <fullName evidence="5">Helix-turn-helix transcriptional regulator</fullName>
    </submittedName>
</protein>
<dbReference type="AlphaFoldDB" id="A0A967EZ36"/>
<evidence type="ECO:0000259" key="4">
    <source>
        <dbReference type="PROSITE" id="PS50943"/>
    </source>
</evidence>
<dbReference type="EMBL" id="JAAQPH010000012">
    <property type="protein sequence ID" value="NIA70087.1"/>
    <property type="molecule type" value="Genomic_DNA"/>
</dbReference>
<name>A0A967EZ36_9PROT</name>
<proteinExistence type="predicted"/>
<feature type="domain" description="HTH cro/C1-type" evidence="4">
    <location>
        <begin position="13"/>
        <end position="67"/>
    </location>
</feature>
<keyword evidence="6" id="KW-1185">Reference proteome</keyword>
<dbReference type="InterPro" id="IPR050807">
    <property type="entry name" value="TransReg_Diox_bact_type"/>
</dbReference>
<dbReference type="Proteomes" id="UP000761264">
    <property type="component" value="Unassembled WGS sequence"/>
</dbReference>
<organism evidence="5 6">
    <name type="scientific">Pelagibius litoralis</name>
    <dbReference type="NCBI Taxonomy" id="374515"/>
    <lineage>
        <taxon>Bacteria</taxon>
        <taxon>Pseudomonadati</taxon>
        <taxon>Pseudomonadota</taxon>
        <taxon>Alphaproteobacteria</taxon>
        <taxon>Rhodospirillales</taxon>
        <taxon>Rhodovibrionaceae</taxon>
        <taxon>Pelagibius</taxon>
    </lineage>
</organism>
<comment type="caution">
    <text evidence="5">The sequence shown here is derived from an EMBL/GenBank/DDBJ whole genome shotgun (WGS) entry which is preliminary data.</text>
</comment>
<sequence length="76" mass="8423">MNKAVLSVLGRRIRQKRTQNGWTQEDLAENAGIDRSYIGGVERGERNLTFTVLCQICEALECDLAELTSGIPGNLE</sequence>
<dbReference type="InterPro" id="IPR010982">
    <property type="entry name" value="Lambda_DNA-bd_dom_sf"/>
</dbReference>
<dbReference type="PANTHER" id="PTHR46797:SF23">
    <property type="entry name" value="HTH-TYPE TRANSCRIPTIONAL REGULATOR SUTR"/>
    <property type="match status" value="1"/>
</dbReference>
<dbReference type="SUPFAM" id="SSF47413">
    <property type="entry name" value="lambda repressor-like DNA-binding domains"/>
    <property type="match status" value="1"/>
</dbReference>
<dbReference type="RefSeq" id="WP_167226350.1">
    <property type="nucleotide sequence ID" value="NZ_JAAQPH010000012.1"/>
</dbReference>
<evidence type="ECO:0000313" key="5">
    <source>
        <dbReference type="EMBL" id="NIA70087.1"/>
    </source>
</evidence>
<evidence type="ECO:0000256" key="3">
    <source>
        <dbReference type="ARBA" id="ARBA00023163"/>
    </source>
</evidence>
<keyword evidence="1" id="KW-0805">Transcription regulation</keyword>
<gene>
    <name evidence="5" type="ORF">HBA54_15890</name>
</gene>